<feature type="signal peptide" evidence="2">
    <location>
        <begin position="1"/>
        <end position="20"/>
    </location>
</feature>
<comment type="caution">
    <text evidence="3">The sequence shown here is derived from an EMBL/GenBank/DDBJ whole genome shotgun (WGS) entry which is preliminary data.</text>
</comment>
<sequence>MRAAAQGVVFLVFHVGSAWTRQLGAVARVQRGPPPPSSVGARVPAPPARGCPAAAVPPTPALAQEQSAELEAAKVDFHWGDAVSFAVSAVPGRGSPTGARYGAGGLDVRLVGSLVECGELAAVSPDFDVYEGELSPNNGGLEGIRFSRSVDVWVNELPAEADQVSNLERAHRGFPLVGEAARAPVAVAVVGTPVPAMGPAPGAPRLAPTGGAWVVAEPLGGHDIGEESTLPAGAAGLGARGLVVIDGGAAVLEQLGAGADLARWGLAQSNSLCGGPRTLARPPTERTLAGAARPMTACPWEEDVVFRGAVLLLAAVDGLNMKNFIDGELPLRRIPEHGGAAAENLEAQDYEGSDYYLGINERSGGAPTVPSLWAHAATELSEEAVILKEKRKAPEARGAGVTVGKALLRLKRWNAVQSAAQEAVDGLNLLFGCDPQELLAPTQRDGAEAVGGCSPLHSAIHQHLFSTIASGMPDRVQSDRASFRGLAGVNADCEMLARAVEPYDPTKAPLPEGQVSPVVLTDFVSPELGRSLDLDTFLADADVAEQRLRHEPVGSYTDVRIRGDEDARLKFLRGLYDCGILGFSGASKGKIIFFFVEKKQGRQRFVLDCRGVNQMFRHPPKPVFVATGGIQNCFYQCGVPSALSECFSFEAVDASLAKKVGATSDVRGLSLPDVGEALHAELLREAGFGQELIMSNAWPVPPSTDDPVALPYCDNLTVFGMSRGRVNQRFRELTGVFEGKGFVLHEIPWASTSSDILGAAFDGVRRAVRARPKRAWTLRGALRHAARGGSISGKTLERLLGHYVVKAVNQRPALSVLRASYVFIRDCYWTPRPLWDSVCRELLVCSSLAPLLSGNFGRPRPTSALATDASGSGRGAMEAGFDSEEVKKIGRWNERWRYERLPPSEWAPRRRALAAELDPLVDPATSDAGPWDLDVLGGAPSEFAWRPRAGFPEIPKAAILGRPWKCWRAGRYRCEGPAGNKEGRAVIKGMSLKLLDPCQHHKRHIVLVDNFGVALCFSRGRAASFGFLLLVRRLAALSIATGAWVAPRWIPSEYNPADEPPRLFEKLKEARATLHEVPAVGAELDGPPRSRRAIDFLRSRWNPTAAGGELGACEPATVGAKGSAAYQHFENMFREWQRRRGRTTDDLDAIEVGLLDDLKELLAVNAKLTHAEKTGRGLLHSTLSAEVKSGICARLIYDGERPAAIHIK</sequence>
<evidence type="ECO:0000256" key="2">
    <source>
        <dbReference type="SAM" id="SignalP"/>
    </source>
</evidence>
<proteinExistence type="predicted"/>
<protein>
    <submittedName>
        <fullName evidence="3">Uncharacterized protein</fullName>
    </submittedName>
</protein>
<evidence type="ECO:0000313" key="4">
    <source>
        <dbReference type="Proteomes" id="UP001189429"/>
    </source>
</evidence>
<dbReference type="Proteomes" id="UP001189429">
    <property type="component" value="Unassembled WGS sequence"/>
</dbReference>
<feature type="region of interest" description="Disordered" evidence="1">
    <location>
        <begin position="31"/>
        <end position="52"/>
    </location>
</feature>
<reference evidence="3" key="1">
    <citation type="submission" date="2023-10" db="EMBL/GenBank/DDBJ databases">
        <authorList>
            <person name="Chen Y."/>
            <person name="Shah S."/>
            <person name="Dougan E. K."/>
            <person name="Thang M."/>
            <person name="Chan C."/>
        </authorList>
    </citation>
    <scope>NUCLEOTIDE SEQUENCE [LARGE SCALE GENOMIC DNA]</scope>
</reference>
<gene>
    <name evidence="3" type="ORF">PCOR1329_LOCUS27919</name>
</gene>
<name>A0ABN9SA40_9DINO</name>
<evidence type="ECO:0000256" key="1">
    <source>
        <dbReference type="SAM" id="MobiDB-lite"/>
    </source>
</evidence>
<feature type="non-terminal residue" evidence="3">
    <location>
        <position position="1208"/>
    </location>
</feature>
<dbReference type="EMBL" id="CAUYUJ010010202">
    <property type="protein sequence ID" value="CAK0828781.1"/>
    <property type="molecule type" value="Genomic_DNA"/>
</dbReference>
<feature type="chain" id="PRO_5046062392" evidence="2">
    <location>
        <begin position="21"/>
        <end position="1208"/>
    </location>
</feature>
<accession>A0ABN9SA40</accession>
<keyword evidence="2" id="KW-0732">Signal</keyword>
<keyword evidence="4" id="KW-1185">Reference proteome</keyword>
<organism evidence="3 4">
    <name type="scientific">Prorocentrum cordatum</name>
    <dbReference type="NCBI Taxonomy" id="2364126"/>
    <lineage>
        <taxon>Eukaryota</taxon>
        <taxon>Sar</taxon>
        <taxon>Alveolata</taxon>
        <taxon>Dinophyceae</taxon>
        <taxon>Prorocentrales</taxon>
        <taxon>Prorocentraceae</taxon>
        <taxon>Prorocentrum</taxon>
    </lineage>
</organism>
<evidence type="ECO:0000313" key="3">
    <source>
        <dbReference type="EMBL" id="CAK0828781.1"/>
    </source>
</evidence>